<reference evidence="4" key="1">
    <citation type="journal article" date="2010" name="PLoS Genet.">
        <title>The genome of a pathogenic rhodococcus: cooptive virulence underpinned by key gene acquisitions.</title>
        <authorList>
            <person name="Letek M."/>
            <person name="Gonzalez P."/>
            <person name="Macarthur I."/>
            <person name="Rodriguez H."/>
            <person name="Freeman T.C."/>
            <person name="Valero-Rello A."/>
            <person name="Blanco M."/>
            <person name="Buckley T."/>
            <person name="Cherevach I."/>
            <person name="Fahey R."/>
            <person name="Hapeshi A."/>
            <person name="Holdstock J."/>
            <person name="Leadon D."/>
            <person name="Navas J."/>
            <person name="Ocampo A."/>
            <person name="Quail M.A."/>
            <person name="Sanders M."/>
            <person name="Scortti M.M."/>
            <person name="Prescott J.F."/>
            <person name="Fogarty U."/>
            <person name="Meijer W.G."/>
            <person name="Parkhill J."/>
            <person name="Bentley S.D."/>
            <person name="Vazquez-Boland J.A."/>
        </authorList>
    </citation>
    <scope>NUCLEOTIDE SEQUENCE [LARGE SCALE GENOMIC DNA]</scope>
    <source>
        <strain evidence="4 5">103S</strain>
    </source>
</reference>
<evidence type="ECO:0000256" key="1">
    <source>
        <dbReference type="SAM" id="MobiDB-lite"/>
    </source>
</evidence>
<name>A0A3S5Y5J6_RHOH1</name>
<dbReference type="PANTHER" id="PTHR36933:SF1">
    <property type="entry name" value="SLL0788 PROTEIN"/>
    <property type="match status" value="1"/>
</dbReference>
<protein>
    <submittedName>
        <fullName evidence="4">Membrane protein</fullName>
    </submittedName>
</protein>
<sequence>MTDIDSPDRTATAPSNRNQRTALAVVGLIGVLAIGFALGFFVRLPLDEKGAPIPSETSVDVGFSQDMTVHHNQAIDMSSIALTKSTDPKVKSLAFDILTSQQNQVGQMQGWLALWDRAPLPTDGYMTWMTENGGHGGHSGHGTAATGAAEEHDSSKMPGMASPEEMAALGQATGPELDVMFLQLMLRHHQGGLPMMEYAEQYADVPAVRNLAKKMVSTQQGEATLITGMLADRNASPLPMN</sequence>
<evidence type="ECO:0000313" key="5">
    <source>
        <dbReference type="Proteomes" id="UP000006892"/>
    </source>
</evidence>
<dbReference type="PANTHER" id="PTHR36933">
    <property type="entry name" value="SLL0788 PROTEIN"/>
    <property type="match status" value="1"/>
</dbReference>
<dbReference type="Proteomes" id="UP001154400">
    <property type="component" value="Chromosome"/>
</dbReference>
<gene>
    <name evidence="4" type="ordered locus">REQ_17400</name>
</gene>
<feature type="domain" description="DUF305" evidence="3">
    <location>
        <begin position="60"/>
        <end position="229"/>
    </location>
</feature>
<keyword evidence="2" id="KW-1133">Transmembrane helix</keyword>
<keyword evidence="2" id="KW-0812">Transmembrane</keyword>
<feature type="region of interest" description="Disordered" evidence="1">
    <location>
        <begin position="134"/>
        <end position="159"/>
    </location>
</feature>
<proteinExistence type="predicted"/>
<evidence type="ECO:0000256" key="2">
    <source>
        <dbReference type="SAM" id="Phobius"/>
    </source>
</evidence>
<dbReference type="RefSeq" id="WP_013415626.1">
    <property type="nucleotide sequence ID" value="NC_014659.1"/>
</dbReference>
<dbReference type="InterPro" id="IPR005183">
    <property type="entry name" value="DUF305_CopM-like"/>
</dbReference>
<dbReference type="Gene3D" id="1.20.1260.10">
    <property type="match status" value="1"/>
</dbReference>
<accession>A0A3S5Y5J6</accession>
<keyword evidence="2" id="KW-0472">Membrane</keyword>
<dbReference type="KEGG" id="req:REQ_17400"/>
<evidence type="ECO:0000259" key="3">
    <source>
        <dbReference type="Pfam" id="PF03713"/>
    </source>
</evidence>
<feature type="transmembrane region" description="Helical" evidence="2">
    <location>
        <begin position="21"/>
        <end position="42"/>
    </location>
</feature>
<dbReference type="Pfam" id="PF03713">
    <property type="entry name" value="DUF305"/>
    <property type="match status" value="1"/>
</dbReference>
<evidence type="ECO:0000313" key="4">
    <source>
        <dbReference type="EMBL" id="CBH47808.1"/>
    </source>
</evidence>
<dbReference type="InterPro" id="IPR012347">
    <property type="entry name" value="Ferritin-like"/>
</dbReference>
<organism evidence="4">
    <name type="scientific">Rhodococcus hoagii (strain 103S)</name>
    <name type="common">Rhodococcus equi</name>
    <dbReference type="NCBI Taxonomy" id="685727"/>
    <lineage>
        <taxon>Bacteria</taxon>
        <taxon>Bacillati</taxon>
        <taxon>Actinomycetota</taxon>
        <taxon>Actinomycetes</taxon>
        <taxon>Mycobacteriales</taxon>
        <taxon>Nocardiaceae</taxon>
        <taxon>Prescottella</taxon>
    </lineage>
</organism>
<dbReference type="AlphaFoldDB" id="A0A3S5Y5J6"/>
<dbReference type="EMBL" id="FN563149">
    <property type="protein sequence ID" value="CBH47808.1"/>
    <property type="molecule type" value="Genomic_DNA"/>
</dbReference>